<keyword evidence="3" id="KW-1185">Reference proteome</keyword>
<evidence type="ECO:0000313" key="2">
    <source>
        <dbReference type="EMBL" id="KAG9510045.1"/>
    </source>
</evidence>
<dbReference type="PIRSF" id="PIRSF005715">
    <property type="entry name" value="VPS45_Sec1"/>
    <property type="match status" value="1"/>
</dbReference>
<name>A0ABQ7S9Y3_9ACAR</name>
<dbReference type="EMBL" id="JAIFTH010000249">
    <property type="protein sequence ID" value="KAG9510045.1"/>
    <property type="molecule type" value="Genomic_DNA"/>
</dbReference>
<dbReference type="Gene3D" id="3.40.50.2060">
    <property type="match status" value="1"/>
</dbReference>
<feature type="non-terminal residue" evidence="2">
    <location>
        <position position="1"/>
    </location>
</feature>
<dbReference type="SUPFAM" id="SSF56815">
    <property type="entry name" value="Sec1/munc18-like (SM) proteins"/>
    <property type="match status" value="1"/>
</dbReference>
<reference evidence="2 3" key="1">
    <citation type="submission" date="2020-10" db="EMBL/GenBank/DDBJ databases">
        <authorList>
            <person name="Klimov P.B."/>
            <person name="Dyachkov S.M."/>
            <person name="Chetverikov P.E."/>
        </authorList>
    </citation>
    <scope>NUCLEOTIDE SEQUENCE [LARGE SCALE GENOMIC DNA]</scope>
    <source>
        <strain evidence="2">BMOC 18-1129-001#AD2665</strain>
        <tissue evidence="2">Entire mites</tissue>
    </source>
</reference>
<comment type="caution">
    <text evidence="2">The sequence shown here is derived from an EMBL/GenBank/DDBJ whole genome shotgun (WGS) entry which is preliminary data.</text>
</comment>
<dbReference type="Gene3D" id="3.40.50.1910">
    <property type="match status" value="1"/>
</dbReference>
<dbReference type="InterPro" id="IPR036045">
    <property type="entry name" value="Sec1-like_sf"/>
</dbReference>
<organism evidence="2 3">
    <name type="scientific">Fragariocoptes setiger</name>
    <dbReference type="NCBI Taxonomy" id="1670756"/>
    <lineage>
        <taxon>Eukaryota</taxon>
        <taxon>Metazoa</taxon>
        <taxon>Ecdysozoa</taxon>
        <taxon>Arthropoda</taxon>
        <taxon>Chelicerata</taxon>
        <taxon>Arachnida</taxon>
        <taxon>Acari</taxon>
        <taxon>Acariformes</taxon>
        <taxon>Trombidiformes</taxon>
        <taxon>Prostigmata</taxon>
        <taxon>Eupodina</taxon>
        <taxon>Eriophyoidea</taxon>
        <taxon>Phytoptidae</taxon>
        <taxon>Fragariocoptes</taxon>
    </lineage>
</organism>
<gene>
    <name evidence="2" type="primary">Scfd1</name>
    <name evidence="2" type="ORF">GZH46_01419</name>
</gene>
<dbReference type="InterPro" id="IPR001619">
    <property type="entry name" value="Sec1-like"/>
</dbReference>
<accession>A0ABQ7S9Y3</accession>
<dbReference type="InterPro" id="IPR043154">
    <property type="entry name" value="Sec-1-like_dom1"/>
</dbReference>
<dbReference type="InterPro" id="IPR027482">
    <property type="entry name" value="Sec1-like_dom2"/>
</dbReference>
<dbReference type="PANTHER" id="PTHR11679">
    <property type="entry name" value="VESICLE PROTEIN SORTING-ASSOCIATED"/>
    <property type="match status" value="1"/>
</dbReference>
<comment type="similarity">
    <text evidence="1">Belongs to the STXBP/unc-18/SEC1 family.</text>
</comment>
<dbReference type="Pfam" id="PF00995">
    <property type="entry name" value="Sec1"/>
    <property type="match status" value="1"/>
</dbReference>
<dbReference type="InterPro" id="IPR043127">
    <property type="entry name" value="Sec-1-like_dom3a"/>
</dbReference>
<protein>
    <submittedName>
        <fullName evidence="2">Sec1 family domain-containing protein 1</fullName>
    </submittedName>
</protein>
<evidence type="ECO:0000313" key="3">
    <source>
        <dbReference type="Proteomes" id="UP000825002"/>
    </source>
</evidence>
<proteinExistence type="inferred from homology"/>
<dbReference type="Proteomes" id="UP000825002">
    <property type="component" value="Unassembled WGS sequence"/>
</dbReference>
<evidence type="ECO:0000256" key="1">
    <source>
        <dbReference type="ARBA" id="ARBA00009884"/>
    </source>
</evidence>
<dbReference type="Gene3D" id="3.90.830.10">
    <property type="entry name" value="Syntaxin Binding Protein 1, Chain A, domain 2"/>
    <property type="match status" value="1"/>
</dbReference>
<sequence>MLSVRRRHINVAESMLNLNSDAQSDWKLLIYDDIGQDILSPLFSVKELRNFAVTLHMLINSERDAIPDVAAIYFVQPTDENIARICKDLEDRLYDSYYLNFISPISRQKLETIATASLQAESAACIKKVYDQYLNFISLEDDLFVLRESHKDSISYTAINRNDACDEEIKLVVDSIVDSLFSVFVTLGAIPIIRCPKGNAAEVIAEKLAKKIRENLRDTRNSLFESHDRQLSSLIGIQRPLLIILDRSIDMSTPLHHTWTYQALIHDLLNTRLNQVTVVESDNPNPQYFDLNPKDRFWNEQRGRPFPQVAEAVQEELEEYRKNEDEVKRLKNSMGLDGSFGDETTLLLSESTAKLTNAVSSLPELLENKRVIGMHTTIATAALEKIKQRKLDNFFETEEKIMNRTITERSILDEMICDPQCGLPADKYRLFLISYICDNPALSEDEAEKYMQTLVGLGCNRGAFDYIKKWKTFARISVKNLQSSYQTSGGGTRTVSMFSKLMLQGSQFVMEGVKNLVLKEHKLPITKIVDALMEGNPKSDPAVNEYTYLDPKLSKDQEGPEHMRKRNFQEAIVFVAGGGNYIEYQNLVDYCKSKSKTVGNPSASRHIIYGSTDLVNAEQFLKQLEKLGCL</sequence>
<dbReference type="Gene3D" id="1.25.40.60">
    <property type="match status" value="1"/>
</dbReference>